<feature type="region of interest" description="Disordered" evidence="1">
    <location>
        <begin position="238"/>
        <end position="260"/>
    </location>
</feature>
<feature type="compositionally biased region" description="Basic residues" evidence="1">
    <location>
        <begin position="244"/>
        <end position="254"/>
    </location>
</feature>
<protein>
    <submittedName>
        <fullName evidence="3">Uncharacterized protein</fullName>
    </submittedName>
</protein>
<feature type="transmembrane region" description="Helical" evidence="2">
    <location>
        <begin position="31"/>
        <end position="56"/>
    </location>
</feature>
<feature type="transmembrane region" description="Helical" evidence="2">
    <location>
        <begin position="156"/>
        <end position="179"/>
    </location>
</feature>
<dbReference type="EMBL" id="CAUJNA010000483">
    <property type="protein sequence ID" value="CAJ1377729.1"/>
    <property type="molecule type" value="Genomic_DNA"/>
</dbReference>
<organism evidence="3 4">
    <name type="scientific">Effrenium voratum</name>
    <dbReference type="NCBI Taxonomy" id="2562239"/>
    <lineage>
        <taxon>Eukaryota</taxon>
        <taxon>Sar</taxon>
        <taxon>Alveolata</taxon>
        <taxon>Dinophyceae</taxon>
        <taxon>Suessiales</taxon>
        <taxon>Symbiodiniaceae</taxon>
        <taxon>Effrenium</taxon>
    </lineage>
</organism>
<name>A0AA36MM56_9DINO</name>
<reference evidence="3" key="1">
    <citation type="submission" date="2023-08" db="EMBL/GenBank/DDBJ databases">
        <authorList>
            <person name="Chen Y."/>
            <person name="Shah S."/>
            <person name="Dougan E. K."/>
            <person name="Thang M."/>
            <person name="Chan C."/>
        </authorList>
    </citation>
    <scope>NUCLEOTIDE SEQUENCE</scope>
</reference>
<gene>
    <name evidence="3" type="ORF">EVOR1521_LOCUS6452</name>
</gene>
<evidence type="ECO:0000313" key="3">
    <source>
        <dbReference type="EMBL" id="CAJ1377729.1"/>
    </source>
</evidence>
<keyword evidence="4" id="KW-1185">Reference proteome</keyword>
<sequence length="260" mass="27692">MFLCPIVPGSAVYLFAGVVLGAQSQLDGRPGFAVGVLAAIVASSFAKLTACVGQYLMGYLAGQSIKVQQMVGVDKVPTRATEKILKQPGLSLGKVCILVAGPDFPTSMLCGILRLSIPQMLIGTMPVILVSIIPQVLVGGLITYQGSSADDGSSSVLSMVSTAVTGFAAASQAGATLLFSWRIMKTVEQDSEELAKPRPEHEAVAELTKQDCHVGLVTLKRRFRWALKAATRMRNAHQSTVVRHSCRRKAHPGRRKEASM</sequence>
<comment type="caution">
    <text evidence="3">The sequence shown here is derived from an EMBL/GenBank/DDBJ whole genome shotgun (WGS) entry which is preliminary data.</text>
</comment>
<keyword evidence="2" id="KW-1133">Transmembrane helix</keyword>
<keyword evidence="2" id="KW-0812">Transmembrane</keyword>
<dbReference type="Proteomes" id="UP001178507">
    <property type="component" value="Unassembled WGS sequence"/>
</dbReference>
<proteinExistence type="predicted"/>
<feature type="transmembrane region" description="Helical" evidence="2">
    <location>
        <begin position="121"/>
        <end position="144"/>
    </location>
</feature>
<keyword evidence="2" id="KW-0472">Membrane</keyword>
<evidence type="ECO:0000256" key="1">
    <source>
        <dbReference type="SAM" id="MobiDB-lite"/>
    </source>
</evidence>
<evidence type="ECO:0000256" key="2">
    <source>
        <dbReference type="SAM" id="Phobius"/>
    </source>
</evidence>
<accession>A0AA36MM56</accession>
<dbReference type="AlphaFoldDB" id="A0AA36MM56"/>
<evidence type="ECO:0000313" key="4">
    <source>
        <dbReference type="Proteomes" id="UP001178507"/>
    </source>
</evidence>